<dbReference type="Gene3D" id="3.40.50.300">
    <property type="entry name" value="P-loop containing nucleotide triphosphate hydrolases"/>
    <property type="match status" value="1"/>
</dbReference>
<dbReference type="RefSeq" id="WP_116493051.1">
    <property type="nucleotide sequence ID" value="NZ_QDFR01000003.1"/>
</dbReference>
<evidence type="ECO:0000313" key="3">
    <source>
        <dbReference type="Proteomes" id="UP000244335"/>
    </source>
</evidence>
<organism evidence="2 3">
    <name type="scientific">Rhizobium rhizogenes</name>
    <name type="common">Agrobacterium rhizogenes</name>
    <dbReference type="NCBI Taxonomy" id="359"/>
    <lineage>
        <taxon>Bacteria</taxon>
        <taxon>Pseudomonadati</taxon>
        <taxon>Pseudomonadota</taxon>
        <taxon>Alphaproteobacteria</taxon>
        <taxon>Hyphomicrobiales</taxon>
        <taxon>Rhizobiaceae</taxon>
        <taxon>Rhizobium/Agrobacterium group</taxon>
        <taxon>Rhizobium</taxon>
    </lineage>
</organism>
<gene>
    <name evidence="2" type="ORF">DC430_11350</name>
</gene>
<keyword evidence="2" id="KW-0418">Kinase</keyword>
<comment type="caution">
    <text evidence="2">The sequence shown here is derived from an EMBL/GenBank/DDBJ whole genome shotgun (WGS) entry which is preliminary data.</text>
</comment>
<dbReference type="Pfam" id="PF00485">
    <property type="entry name" value="PRK"/>
    <property type="match status" value="1"/>
</dbReference>
<dbReference type="InterPro" id="IPR027417">
    <property type="entry name" value="P-loop_NTPase"/>
</dbReference>
<dbReference type="SUPFAM" id="SSF52540">
    <property type="entry name" value="P-loop containing nucleoside triphosphate hydrolases"/>
    <property type="match status" value="1"/>
</dbReference>
<proteinExistence type="predicted"/>
<dbReference type="InterPro" id="IPR006083">
    <property type="entry name" value="PRK/URK"/>
</dbReference>
<reference evidence="2 3" key="1">
    <citation type="submission" date="2018-04" db="EMBL/GenBank/DDBJ databases">
        <authorList>
            <person name="Hagen T."/>
        </authorList>
    </citation>
    <scope>NUCLEOTIDE SEQUENCE [LARGE SCALE GENOMIC DNA]</scope>
    <source>
        <strain evidence="2 3">TPD7009</strain>
    </source>
</reference>
<dbReference type="NCBIfam" id="NF006746">
    <property type="entry name" value="PRK09270.1-5"/>
    <property type="match status" value="1"/>
</dbReference>
<keyword evidence="2" id="KW-0808">Transferase</keyword>
<evidence type="ECO:0000313" key="2">
    <source>
        <dbReference type="EMBL" id="PVE53869.1"/>
    </source>
</evidence>
<evidence type="ECO:0000259" key="1">
    <source>
        <dbReference type="Pfam" id="PF00485"/>
    </source>
</evidence>
<sequence>MTPTLAALTDDVLARAEKSNSRRSMIAIAGPPGAGKSTLADALRDSLIARGETAEVLPMDGFHMDNGILESRGLIARKGAPETFDVRGFIDIVKAVRQGNEEVLVPVFDRSREIAIASARAVSADTRFILAEGNYLLLDEAPWDRLKDSFDLSIFVGPSYPVLEQRLRDRWIGYGLDEQAIHAKLYENDLPNGKRVVENSRPADIRLDTWT</sequence>
<protein>
    <submittedName>
        <fullName evidence="2">Nucleoside/nucleotide kinase family protein</fullName>
    </submittedName>
</protein>
<dbReference type="GO" id="GO:0005524">
    <property type="term" value="F:ATP binding"/>
    <property type="evidence" value="ECO:0007669"/>
    <property type="project" value="InterPro"/>
</dbReference>
<accession>A0AA92C2Z0</accession>
<name>A0AA92C2Z0_RHIRH</name>
<dbReference type="PANTHER" id="PTHR10285">
    <property type="entry name" value="URIDINE KINASE"/>
    <property type="match status" value="1"/>
</dbReference>
<dbReference type="Proteomes" id="UP000244335">
    <property type="component" value="Unassembled WGS sequence"/>
</dbReference>
<dbReference type="AlphaFoldDB" id="A0AA92C2Z0"/>
<dbReference type="EMBL" id="QDFR01000003">
    <property type="protein sequence ID" value="PVE53869.1"/>
    <property type="molecule type" value="Genomic_DNA"/>
</dbReference>
<feature type="domain" description="Phosphoribulokinase/uridine kinase" evidence="1">
    <location>
        <begin position="25"/>
        <end position="166"/>
    </location>
</feature>
<dbReference type="GO" id="GO:0016301">
    <property type="term" value="F:kinase activity"/>
    <property type="evidence" value="ECO:0007669"/>
    <property type="project" value="UniProtKB-KW"/>
</dbReference>